<keyword evidence="2" id="KW-1185">Reference proteome</keyword>
<evidence type="ECO:0000313" key="2">
    <source>
        <dbReference type="Proteomes" id="UP000289340"/>
    </source>
</evidence>
<reference evidence="1 2" key="1">
    <citation type="submission" date="2018-09" db="EMBL/GenBank/DDBJ databases">
        <title>A high-quality reference genome of wild soybean provides a powerful tool to mine soybean genomes.</title>
        <authorList>
            <person name="Xie M."/>
            <person name="Chung C.Y.L."/>
            <person name="Li M.-W."/>
            <person name="Wong F.-L."/>
            <person name="Chan T.-F."/>
            <person name="Lam H.-M."/>
        </authorList>
    </citation>
    <scope>NUCLEOTIDE SEQUENCE [LARGE SCALE GENOMIC DNA]</scope>
    <source>
        <strain evidence="2">cv. W05</strain>
        <tissue evidence="1">Hypocotyl of etiolated seedlings</tissue>
    </source>
</reference>
<proteinExistence type="predicted"/>
<sequence length="125" mass="14531">MNLRRSCSSTLDHHRMPTHFDISVKSEPQTTSAHGHTHIHLHHHVGSKVAFHPNPTTPYMFSHHPCFMTKPFPSDLVSQHCKVSPKTLSFREGFTYEISIRQISSNNHKKKKCRFYGFFKFEIDA</sequence>
<accession>A0A445F3C2</accession>
<comment type="caution">
    <text evidence="1">The sequence shown here is derived from an EMBL/GenBank/DDBJ whole genome shotgun (WGS) entry which is preliminary data.</text>
</comment>
<dbReference type="EMBL" id="QZWG01000020">
    <property type="protein sequence ID" value="RZB43274.1"/>
    <property type="molecule type" value="Genomic_DNA"/>
</dbReference>
<dbReference type="AlphaFoldDB" id="A0A445F3C2"/>
<evidence type="ECO:0000313" key="1">
    <source>
        <dbReference type="EMBL" id="RZB43274.1"/>
    </source>
</evidence>
<protein>
    <submittedName>
        <fullName evidence="1">Uncharacterized protein</fullName>
    </submittedName>
</protein>
<name>A0A445F3C2_GLYSO</name>
<gene>
    <name evidence="1" type="ORF">D0Y65_053730</name>
</gene>
<organism evidence="1 2">
    <name type="scientific">Glycine soja</name>
    <name type="common">Wild soybean</name>
    <dbReference type="NCBI Taxonomy" id="3848"/>
    <lineage>
        <taxon>Eukaryota</taxon>
        <taxon>Viridiplantae</taxon>
        <taxon>Streptophyta</taxon>
        <taxon>Embryophyta</taxon>
        <taxon>Tracheophyta</taxon>
        <taxon>Spermatophyta</taxon>
        <taxon>Magnoliopsida</taxon>
        <taxon>eudicotyledons</taxon>
        <taxon>Gunneridae</taxon>
        <taxon>Pentapetalae</taxon>
        <taxon>rosids</taxon>
        <taxon>fabids</taxon>
        <taxon>Fabales</taxon>
        <taxon>Fabaceae</taxon>
        <taxon>Papilionoideae</taxon>
        <taxon>50 kb inversion clade</taxon>
        <taxon>NPAAA clade</taxon>
        <taxon>indigoferoid/millettioid clade</taxon>
        <taxon>Phaseoleae</taxon>
        <taxon>Glycine</taxon>
        <taxon>Glycine subgen. Soja</taxon>
    </lineage>
</organism>
<dbReference type="Proteomes" id="UP000289340">
    <property type="component" value="Chromosome 20"/>
</dbReference>